<evidence type="ECO:0000256" key="7">
    <source>
        <dbReference type="ARBA" id="ARBA00016985"/>
    </source>
</evidence>
<dbReference type="RefSeq" id="WP_379312906.1">
    <property type="nucleotide sequence ID" value="NZ_JBHUKY010000022.1"/>
</dbReference>
<sequence length="745" mass="82657">MAEQWRDKVNEVVRYFPWYKDLIGNEHMNYSLEHLPLMTSDLLDTHYYNNEPDASLAVYRTSGTSTGRRKSIVYSEEDEQHYIDIKTRLFGEVLQGSGCARALADMGTGHAANTALAIFARLGLVNSSIPFELPVEQHIERIQAFKPDLLYTMPSILDHIVYAADDPRALGIRKIILVGEIATQEWQQNMARLFGLKPQDITDTYGSIEIGTIAYYSHELGRYLLAEGIVAEAVGTEIVGEGLDPLGSGEGILVLTSTVRKLLPALRFVTYDVVRDFRTVQVDGLERQSFQSIVKRVGRELKHGEKISIYDIEQVVYRHLQQARVRVHVSHNALSVYIQSRSADPSCIPVIREEIRACIPEIGLMIANHLLDDIEVILTEEDEELIGGQVKNKKLYYRKDQTEQRVVKQQAVEQTAEPQLTRGILSAIGHTPLLKLDNLFPASGFSVYAKLELMNPGGSAKDRPALRMIREAWKEGLIGPGTVVVESSSGNMAISLAMICRQLGMTFISVVDARTTGMNLQLLKALGAAIDFIDRPDPETGEFLPARLKRVQQLLAEIPGSYWPNQYANPNNYLSHYDTTMPEIVTELGQVDYLFCSVSTCGTINGLAEYVKDKGLRTRIVAVDAEGSVIFGGHPKKRRFPGLGAGIVPPLRRPDLIDRIVHVTDADMVKGCRALARRESILAGASSGAVLAAIQQLKQEIPPGAVCAAILHDKGERYLDTVYSDTWVQSQFGAELLSAAEEFLV</sequence>
<protein>
    <recommendedName>
        <fullName evidence="7">N-(2-amino-2-carboxyethyl)-L-glutamate synthase</fullName>
        <ecNumber evidence="6">2.5.1.140</ecNumber>
    </recommendedName>
</protein>
<dbReference type="EMBL" id="JBHUKY010000022">
    <property type="protein sequence ID" value="MFD2410710.1"/>
    <property type="molecule type" value="Genomic_DNA"/>
</dbReference>
<evidence type="ECO:0000256" key="4">
    <source>
        <dbReference type="ARBA" id="ARBA00008519"/>
    </source>
</evidence>
<dbReference type="Proteomes" id="UP001597448">
    <property type="component" value="Unassembled WGS sequence"/>
</dbReference>
<evidence type="ECO:0000256" key="8">
    <source>
        <dbReference type="ARBA" id="ARBA00022679"/>
    </source>
</evidence>
<dbReference type="Gene3D" id="3.40.50.12780">
    <property type="entry name" value="N-terminal domain of ligase-like"/>
    <property type="match status" value="1"/>
</dbReference>
<name>A0ABW5F9S7_9BACL</name>
<dbReference type="InterPro" id="IPR050214">
    <property type="entry name" value="Cys_Synth/Cystath_Beta-Synth"/>
</dbReference>
<reference evidence="12" key="1">
    <citation type="journal article" date="2019" name="Int. J. Syst. Evol. Microbiol.">
        <title>The Global Catalogue of Microorganisms (GCM) 10K type strain sequencing project: providing services to taxonomists for standard genome sequencing and annotation.</title>
        <authorList>
            <consortium name="The Broad Institute Genomics Platform"/>
            <consortium name="The Broad Institute Genome Sequencing Center for Infectious Disease"/>
            <person name="Wu L."/>
            <person name="Ma J."/>
        </authorList>
    </citation>
    <scope>NUCLEOTIDE SEQUENCE [LARGE SCALE GENOMIC DNA]</scope>
    <source>
        <strain evidence="12">CCM 8725</strain>
    </source>
</reference>
<accession>A0ABW5F9S7</accession>
<comment type="subunit">
    <text evidence="5">Homodimer.</text>
</comment>
<gene>
    <name evidence="11" type="primary">sbnA</name>
    <name evidence="11" type="ORF">ACFSX3_12555</name>
</gene>
<comment type="caution">
    <text evidence="11">The sequence shown here is derived from an EMBL/GenBank/DDBJ whole genome shotgun (WGS) entry which is preliminary data.</text>
</comment>
<evidence type="ECO:0000256" key="6">
    <source>
        <dbReference type="ARBA" id="ARBA00012331"/>
    </source>
</evidence>
<dbReference type="InterPro" id="IPR001926">
    <property type="entry name" value="TrpB-like_PALP"/>
</dbReference>
<evidence type="ECO:0000313" key="11">
    <source>
        <dbReference type="EMBL" id="MFD2410710.1"/>
    </source>
</evidence>
<dbReference type="SUPFAM" id="SSF56801">
    <property type="entry name" value="Acetyl-CoA synthetase-like"/>
    <property type="match status" value="1"/>
</dbReference>
<keyword evidence="8" id="KW-0808">Transferase</keyword>
<organism evidence="11 12">
    <name type="scientific">Paenibacillus rhizoplanae</name>
    <dbReference type="NCBI Taxonomy" id="1917181"/>
    <lineage>
        <taxon>Bacteria</taxon>
        <taxon>Bacillati</taxon>
        <taxon>Bacillota</taxon>
        <taxon>Bacilli</taxon>
        <taxon>Bacillales</taxon>
        <taxon>Paenibacillaceae</taxon>
        <taxon>Paenibacillus</taxon>
    </lineage>
</organism>
<dbReference type="InterPro" id="IPR042099">
    <property type="entry name" value="ANL_N_sf"/>
</dbReference>
<dbReference type="SUPFAM" id="SSF53686">
    <property type="entry name" value="Tryptophan synthase beta subunit-like PLP-dependent enzymes"/>
    <property type="match status" value="1"/>
</dbReference>
<dbReference type="EC" id="2.5.1.140" evidence="6"/>
<evidence type="ECO:0000256" key="2">
    <source>
        <dbReference type="ARBA" id="ARBA00004056"/>
    </source>
</evidence>
<comment type="similarity">
    <text evidence="4">Belongs to the cysteine synthase/cystathionine beta-synthase family. SbnA subfamily.</text>
</comment>
<evidence type="ECO:0000313" key="12">
    <source>
        <dbReference type="Proteomes" id="UP001597448"/>
    </source>
</evidence>
<dbReference type="InterPro" id="IPR023927">
    <property type="entry name" value="SbnA"/>
</dbReference>
<dbReference type="Pfam" id="PF00291">
    <property type="entry name" value="PALP"/>
    <property type="match status" value="1"/>
</dbReference>
<dbReference type="InterPro" id="IPR036052">
    <property type="entry name" value="TrpB-like_PALP_sf"/>
</dbReference>
<evidence type="ECO:0000256" key="1">
    <source>
        <dbReference type="ARBA" id="ARBA00001933"/>
    </source>
</evidence>
<dbReference type="CDD" id="cd01561">
    <property type="entry name" value="CBS_like"/>
    <property type="match status" value="1"/>
</dbReference>
<evidence type="ECO:0000256" key="9">
    <source>
        <dbReference type="ARBA" id="ARBA00022898"/>
    </source>
</evidence>
<evidence type="ECO:0000256" key="3">
    <source>
        <dbReference type="ARBA" id="ARBA00004924"/>
    </source>
</evidence>
<comment type="function">
    <text evidence="2">Catalyzes the synthesis of N-((2S)-2-amino-2-carboxyethyl)-L-glutamate (ACEGA) from O-phospho-L-serine and L-glutamate. Involved in the biosynthesis of L-2,3-diaminopropionic acid (L-Dap), a precursor of staphyloferrin B and antibiotics.</text>
</comment>
<dbReference type="NCBIfam" id="TIGR03945">
    <property type="entry name" value="PLP_SbnA_fam"/>
    <property type="match status" value="1"/>
</dbReference>
<dbReference type="PROSITE" id="PS00901">
    <property type="entry name" value="CYS_SYNTHASE"/>
    <property type="match status" value="1"/>
</dbReference>
<dbReference type="PANTHER" id="PTHR10314">
    <property type="entry name" value="CYSTATHIONINE BETA-SYNTHASE"/>
    <property type="match status" value="1"/>
</dbReference>
<feature type="domain" description="Tryptophan synthase beta chain-like PALP" evidence="10">
    <location>
        <begin position="425"/>
        <end position="711"/>
    </location>
</feature>
<evidence type="ECO:0000256" key="5">
    <source>
        <dbReference type="ARBA" id="ARBA00011738"/>
    </source>
</evidence>
<dbReference type="Gene3D" id="3.40.50.1100">
    <property type="match status" value="2"/>
</dbReference>
<evidence type="ECO:0000259" key="10">
    <source>
        <dbReference type="Pfam" id="PF00291"/>
    </source>
</evidence>
<comment type="cofactor">
    <cofactor evidence="1">
        <name>pyridoxal 5'-phosphate</name>
        <dbReference type="ChEBI" id="CHEBI:597326"/>
    </cofactor>
</comment>
<comment type="pathway">
    <text evidence="3">Siderophore biosynthesis.</text>
</comment>
<proteinExistence type="inferred from homology"/>
<keyword evidence="9" id="KW-0663">Pyridoxal phosphate</keyword>
<dbReference type="InterPro" id="IPR001216">
    <property type="entry name" value="P-phosphate_BS"/>
</dbReference>
<keyword evidence="12" id="KW-1185">Reference proteome</keyword>